<protein>
    <submittedName>
        <fullName evidence="5">Alcohol zinc-binding dehydrogenase</fullName>
    </submittedName>
</protein>
<dbReference type="InterPro" id="IPR013154">
    <property type="entry name" value="ADH-like_N"/>
</dbReference>
<sequence length="352" mass="37328">MTTQTAMVVQTVGAPVVAFSNFPIPQPGPRQVQVRVTVAGLIPHDQKGRDIGLFTKDSLPAVLGSDVVGVVTVPGEGATRFKVGDSIFGQASIAPGSASKATQQYAVLDEDFASVVPDGVSEDDCATLPTNVVAGLVGFFDEEQGLGLPNPWSSTESRSHLTNSSILIVGGGSNCGRFATQLAKLAGFGTIVVVGGKEEELRRYGATNVVNRHGGDDVVLQRVRDIVGDDLVYAFDAFNAPGSQHLAINALSKSKQGTLARLVWSRGAVDESKIHPKQAGYVLKGVLGISHLKPDIASPFWKRIAEYLVEGKVQPLAYVVEQGLDAAKVNEVLDRYRDGKAVTQTHFRVSEP</sequence>
<dbReference type="InterPro" id="IPR036291">
    <property type="entry name" value="NAD(P)-bd_dom_sf"/>
</dbReference>
<dbReference type="Pfam" id="PF00107">
    <property type="entry name" value="ADH_zinc_N"/>
    <property type="match status" value="1"/>
</dbReference>
<comment type="caution">
    <text evidence="5">The sequence shown here is derived from an EMBL/GenBank/DDBJ whole genome shotgun (WGS) entry which is preliminary data.</text>
</comment>
<dbReference type="SMART" id="SM00829">
    <property type="entry name" value="PKS_ER"/>
    <property type="match status" value="1"/>
</dbReference>
<keyword evidence="6" id="KW-1185">Reference proteome</keyword>
<evidence type="ECO:0000256" key="2">
    <source>
        <dbReference type="ARBA" id="ARBA00011245"/>
    </source>
</evidence>
<evidence type="ECO:0000313" key="5">
    <source>
        <dbReference type="EMBL" id="KAF9732766.1"/>
    </source>
</evidence>
<keyword evidence="3" id="KW-0560">Oxidoreductase</keyword>
<dbReference type="SUPFAM" id="SSF51735">
    <property type="entry name" value="NAD(P)-binding Rossmann-fold domains"/>
    <property type="match status" value="1"/>
</dbReference>
<evidence type="ECO:0000256" key="1">
    <source>
        <dbReference type="ARBA" id="ARBA00008072"/>
    </source>
</evidence>
<dbReference type="InterPro" id="IPR020843">
    <property type="entry name" value="ER"/>
</dbReference>
<gene>
    <name evidence="5" type="ORF">PMIN01_09624</name>
</gene>
<dbReference type="InterPro" id="IPR047122">
    <property type="entry name" value="Trans-enoyl_RdTase-like"/>
</dbReference>
<dbReference type="CDD" id="cd08249">
    <property type="entry name" value="enoyl_reductase_like"/>
    <property type="match status" value="1"/>
</dbReference>
<dbReference type="AlphaFoldDB" id="A0A9P6GCQ2"/>
<dbReference type="Gene3D" id="3.90.180.10">
    <property type="entry name" value="Medium-chain alcohol dehydrogenases, catalytic domain"/>
    <property type="match status" value="1"/>
</dbReference>
<evidence type="ECO:0000259" key="4">
    <source>
        <dbReference type="SMART" id="SM00829"/>
    </source>
</evidence>
<dbReference type="Proteomes" id="UP000756921">
    <property type="component" value="Unassembled WGS sequence"/>
</dbReference>
<organism evidence="5 6">
    <name type="scientific">Paraphaeosphaeria minitans</name>
    <dbReference type="NCBI Taxonomy" id="565426"/>
    <lineage>
        <taxon>Eukaryota</taxon>
        <taxon>Fungi</taxon>
        <taxon>Dikarya</taxon>
        <taxon>Ascomycota</taxon>
        <taxon>Pezizomycotina</taxon>
        <taxon>Dothideomycetes</taxon>
        <taxon>Pleosporomycetidae</taxon>
        <taxon>Pleosporales</taxon>
        <taxon>Massarineae</taxon>
        <taxon>Didymosphaeriaceae</taxon>
        <taxon>Paraphaeosphaeria</taxon>
    </lineage>
</organism>
<dbReference type="PANTHER" id="PTHR45348">
    <property type="entry name" value="HYPOTHETICAL OXIDOREDUCTASE (EUROFUNG)"/>
    <property type="match status" value="1"/>
</dbReference>
<feature type="domain" description="Enoyl reductase (ER)" evidence="4">
    <location>
        <begin position="13"/>
        <end position="343"/>
    </location>
</feature>
<dbReference type="EMBL" id="WJXW01000010">
    <property type="protein sequence ID" value="KAF9732766.1"/>
    <property type="molecule type" value="Genomic_DNA"/>
</dbReference>
<proteinExistence type="inferred from homology"/>
<dbReference type="Pfam" id="PF08240">
    <property type="entry name" value="ADH_N"/>
    <property type="match status" value="1"/>
</dbReference>
<evidence type="ECO:0000313" key="6">
    <source>
        <dbReference type="Proteomes" id="UP000756921"/>
    </source>
</evidence>
<dbReference type="SUPFAM" id="SSF50129">
    <property type="entry name" value="GroES-like"/>
    <property type="match status" value="1"/>
</dbReference>
<dbReference type="PANTHER" id="PTHR45348:SF2">
    <property type="entry name" value="ZINC-TYPE ALCOHOL DEHYDROGENASE-LIKE PROTEIN C2E1P3.01"/>
    <property type="match status" value="1"/>
</dbReference>
<dbReference type="GO" id="GO:0016651">
    <property type="term" value="F:oxidoreductase activity, acting on NAD(P)H"/>
    <property type="evidence" value="ECO:0007669"/>
    <property type="project" value="InterPro"/>
</dbReference>
<dbReference type="InterPro" id="IPR011032">
    <property type="entry name" value="GroES-like_sf"/>
</dbReference>
<dbReference type="OrthoDB" id="9992527at2759"/>
<dbReference type="InterPro" id="IPR013149">
    <property type="entry name" value="ADH-like_C"/>
</dbReference>
<accession>A0A9P6GCQ2</accession>
<comment type="subunit">
    <text evidence="2">Monomer.</text>
</comment>
<reference evidence="5" key="1">
    <citation type="journal article" date="2020" name="Mol. Plant Microbe Interact.">
        <title>Genome Sequence of the Biocontrol Agent Coniothyrium minitans strain Conio (IMI 134523).</title>
        <authorList>
            <person name="Patel D."/>
            <person name="Shittu T.A."/>
            <person name="Baroncelli R."/>
            <person name="Muthumeenakshi S."/>
            <person name="Osborne T.H."/>
            <person name="Janganan T.K."/>
            <person name="Sreenivasaprasad S."/>
        </authorList>
    </citation>
    <scope>NUCLEOTIDE SEQUENCE</scope>
    <source>
        <strain evidence="5">Conio</strain>
    </source>
</reference>
<comment type="similarity">
    <text evidence="1">Belongs to the zinc-containing alcohol dehydrogenase family.</text>
</comment>
<dbReference type="Gene3D" id="3.40.50.720">
    <property type="entry name" value="NAD(P)-binding Rossmann-like Domain"/>
    <property type="match status" value="1"/>
</dbReference>
<evidence type="ECO:0000256" key="3">
    <source>
        <dbReference type="ARBA" id="ARBA00023002"/>
    </source>
</evidence>
<name>A0A9P6GCQ2_9PLEO</name>